<dbReference type="SUPFAM" id="SSF50974">
    <property type="entry name" value="Nitrous oxide reductase, N-terminal domain"/>
    <property type="match status" value="1"/>
</dbReference>
<keyword evidence="1" id="KW-0863">Zinc-finger</keyword>
<dbReference type="AlphaFoldDB" id="A0A8S3Q499"/>
<evidence type="ECO:0000256" key="2">
    <source>
        <dbReference type="SAM" id="Coils"/>
    </source>
</evidence>
<dbReference type="GO" id="GO:0005654">
    <property type="term" value="C:nucleoplasm"/>
    <property type="evidence" value="ECO:0007669"/>
    <property type="project" value="TreeGrafter"/>
</dbReference>
<dbReference type="Gene3D" id="3.30.160.60">
    <property type="entry name" value="Classic Zinc Finger"/>
    <property type="match status" value="1"/>
</dbReference>
<comment type="caution">
    <text evidence="4">The sequence shown here is derived from an EMBL/GenBank/DDBJ whole genome shotgun (WGS) entry which is preliminary data.</text>
</comment>
<accession>A0A8S3Q499</accession>
<keyword evidence="1" id="KW-0479">Metal-binding</keyword>
<dbReference type="InterPro" id="IPR000315">
    <property type="entry name" value="Znf_B-box"/>
</dbReference>
<dbReference type="EMBL" id="CAJPWZ010000314">
    <property type="protein sequence ID" value="CAG2190120.1"/>
    <property type="molecule type" value="Genomic_DNA"/>
</dbReference>
<dbReference type="CDD" id="cd19757">
    <property type="entry name" value="Bbox1"/>
    <property type="match status" value="1"/>
</dbReference>
<name>A0A8S3Q499_MYTED</name>
<dbReference type="PANTHER" id="PTHR25462">
    <property type="entry name" value="BONUS, ISOFORM C-RELATED"/>
    <property type="match status" value="1"/>
</dbReference>
<protein>
    <recommendedName>
        <fullName evidence="3">B box-type domain-containing protein</fullName>
    </recommendedName>
</protein>
<dbReference type="Proteomes" id="UP000683360">
    <property type="component" value="Unassembled WGS sequence"/>
</dbReference>
<proteinExistence type="predicted"/>
<dbReference type="OrthoDB" id="6104655at2759"/>
<dbReference type="PANTHER" id="PTHR25462:SF296">
    <property type="entry name" value="MEIOTIC P26, ISOFORM F"/>
    <property type="match status" value="1"/>
</dbReference>
<dbReference type="SUPFAM" id="SSF57845">
    <property type="entry name" value="B-box zinc-binding domain"/>
    <property type="match status" value="1"/>
</dbReference>
<feature type="domain" description="B box-type" evidence="3">
    <location>
        <begin position="69"/>
        <end position="106"/>
    </location>
</feature>
<dbReference type="Gene3D" id="4.10.830.40">
    <property type="match status" value="1"/>
</dbReference>
<dbReference type="GO" id="GO:0008270">
    <property type="term" value="F:zinc ion binding"/>
    <property type="evidence" value="ECO:0007669"/>
    <property type="project" value="UniProtKB-KW"/>
</dbReference>
<feature type="domain" description="B box-type" evidence="3">
    <location>
        <begin position="5"/>
        <end position="55"/>
    </location>
</feature>
<reference evidence="4" key="1">
    <citation type="submission" date="2021-03" db="EMBL/GenBank/DDBJ databases">
        <authorList>
            <person name="Bekaert M."/>
        </authorList>
    </citation>
    <scope>NUCLEOTIDE SEQUENCE</scope>
</reference>
<feature type="coiled-coil region" evidence="2">
    <location>
        <begin position="119"/>
        <end position="182"/>
    </location>
</feature>
<evidence type="ECO:0000259" key="3">
    <source>
        <dbReference type="PROSITE" id="PS50119"/>
    </source>
</evidence>
<dbReference type="GO" id="GO:0061630">
    <property type="term" value="F:ubiquitin protein ligase activity"/>
    <property type="evidence" value="ECO:0007669"/>
    <property type="project" value="TreeGrafter"/>
</dbReference>
<dbReference type="InterPro" id="IPR047153">
    <property type="entry name" value="TRIM45/56/19-like"/>
</dbReference>
<evidence type="ECO:0000313" key="4">
    <source>
        <dbReference type="EMBL" id="CAG2190120.1"/>
    </source>
</evidence>
<evidence type="ECO:0000313" key="5">
    <source>
        <dbReference type="Proteomes" id="UP000683360"/>
    </source>
</evidence>
<keyword evidence="2" id="KW-0175">Coiled coil</keyword>
<sequence length="412" mass="46694">MASKSPTMFCGTCSRRNRSNEAVKYCSDCEDGLCSECFDFHGSIKTFDTHHVIDINVIEGKPLVVNKSCKVHPDMVLEYFCSDHDTMCCRSCMASDHRSCEKLMPIEVSAKGVKDSAMFEEMAKDITTLNSAVKELEDKKKKSIVSLKDSKLTVKQDVKNFKARLLKRIEEIEAALMSEIDQVHTDLSNEANDNLEKICDQRRKIQLVSEQFESVSNHGSESQIFMLINNTKEELNYSANDFQKLLSSQKDVSLSFKESDLLAVLKSFGSVEIKEASLDINYKPFKLQQAQFLQHHGKLPTKFQLDCKFKVPSSSLVGIAVTKDNRLFLCNWYASSLFVMSEKGEQLATIQMDGKQWGIALEEDKNSAWVTLPMLQSVQKVNVVTMKKDRPIKIPSVAMRYMVLLLLMTKLL</sequence>
<keyword evidence="1" id="KW-0862">Zinc</keyword>
<keyword evidence="5" id="KW-1185">Reference proteome</keyword>
<gene>
    <name evidence="4" type="ORF">MEDL_5439</name>
</gene>
<organism evidence="4 5">
    <name type="scientific">Mytilus edulis</name>
    <name type="common">Blue mussel</name>
    <dbReference type="NCBI Taxonomy" id="6550"/>
    <lineage>
        <taxon>Eukaryota</taxon>
        <taxon>Metazoa</taxon>
        <taxon>Spiralia</taxon>
        <taxon>Lophotrochozoa</taxon>
        <taxon>Mollusca</taxon>
        <taxon>Bivalvia</taxon>
        <taxon>Autobranchia</taxon>
        <taxon>Pteriomorphia</taxon>
        <taxon>Mytilida</taxon>
        <taxon>Mytiloidea</taxon>
        <taxon>Mytilidae</taxon>
        <taxon>Mytilinae</taxon>
        <taxon>Mytilus</taxon>
    </lineage>
</organism>
<evidence type="ECO:0000256" key="1">
    <source>
        <dbReference type="PROSITE-ProRule" id="PRU00024"/>
    </source>
</evidence>
<dbReference type="InterPro" id="IPR011045">
    <property type="entry name" value="N2O_reductase_N"/>
</dbReference>
<dbReference type="PROSITE" id="PS50119">
    <property type="entry name" value="ZF_BBOX"/>
    <property type="match status" value="2"/>
</dbReference>